<name>A0A3M2SLZ7_9HYPO</name>
<reference evidence="6 7" key="1">
    <citation type="submission" date="2017-06" db="EMBL/GenBank/DDBJ databases">
        <title>Comparative genomic analysis of Ambrosia Fusariam Clade fungi.</title>
        <authorList>
            <person name="Stajich J.E."/>
            <person name="Carrillo J."/>
            <person name="Kijimoto T."/>
            <person name="Eskalen A."/>
            <person name="O'Donnell K."/>
            <person name="Kasson M."/>
        </authorList>
    </citation>
    <scope>NUCLEOTIDE SEQUENCE [LARGE SCALE GENOMIC DNA]</scope>
    <source>
        <strain evidence="6">UCR3666</strain>
    </source>
</reference>
<dbReference type="PROSITE" id="PS50005">
    <property type="entry name" value="TPR"/>
    <property type="match status" value="2"/>
</dbReference>
<feature type="repeat" description="TPR" evidence="3">
    <location>
        <begin position="571"/>
        <end position="604"/>
    </location>
</feature>
<dbReference type="InterPro" id="IPR054464">
    <property type="entry name" value="ULD_fung"/>
</dbReference>
<keyword evidence="3" id="KW-0802">TPR repeat</keyword>
<evidence type="ECO:0000256" key="4">
    <source>
        <dbReference type="SAM" id="MobiDB-lite"/>
    </source>
</evidence>
<dbReference type="InterPro" id="IPR011990">
    <property type="entry name" value="TPR-like_helical_dom_sf"/>
</dbReference>
<dbReference type="SUPFAM" id="SSF48452">
    <property type="entry name" value="TPR-like"/>
    <property type="match status" value="1"/>
</dbReference>
<accession>A0A3M2SLZ7</accession>
<evidence type="ECO:0000256" key="1">
    <source>
        <dbReference type="ARBA" id="ARBA00004123"/>
    </source>
</evidence>
<dbReference type="Proteomes" id="UP000277212">
    <property type="component" value="Unassembled WGS sequence"/>
</dbReference>
<protein>
    <recommendedName>
        <fullName evidence="5">Ubiquitin-like domain-containing protein</fullName>
    </recommendedName>
</protein>
<evidence type="ECO:0000256" key="2">
    <source>
        <dbReference type="ARBA" id="ARBA00023242"/>
    </source>
</evidence>
<dbReference type="Pfam" id="PF13181">
    <property type="entry name" value="TPR_8"/>
    <property type="match status" value="1"/>
</dbReference>
<feature type="domain" description="Ubiquitin-like" evidence="5">
    <location>
        <begin position="296"/>
        <end position="379"/>
    </location>
</feature>
<dbReference type="PROSITE" id="PS50293">
    <property type="entry name" value="TPR_REGION"/>
    <property type="match status" value="1"/>
</dbReference>
<dbReference type="PANTHER" id="PTHR14017">
    <property type="entry name" value="LYSINE-SPECIFIC DEMETHYLASE"/>
    <property type="match status" value="1"/>
</dbReference>
<dbReference type="SMART" id="SM00028">
    <property type="entry name" value="TPR"/>
    <property type="match status" value="3"/>
</dbReference>
<dbReference type="AlphaFoldDB" id="A0A3M2SLZ7"/>
<organism evidence="6 7">
    <name type="scientific">Fusarium kuroshium</name>
    <dbReference type="NCBI Taxonomy" id="2010991"/>
    <lineage>
        <taxon>Eukaryota</taxon>
        <taxon>Fungi</taxon>
        <taxon>Dikarya</taxon>
        <taxon>Ascomycota</taxon>
        <taxon>Pezizomycotina</taxon>
        <taxon>Sordariomycetes</taxon>
        <taxon>Hypocreomycetidae</taxon>
        <taxon>Hypocreales</taxon>
        <taxon>Nectriaceae</taxon>
        <taxon>Fusarium</taxon>
        <taxon>Fusarium solani species complex</taxon>
    </lineage>
</organism>
<gene>
    <name evidence="6" type="ORF">CDV36_001724</name>
</gene>
<evidence type="ECO:0000259" key="5">
    <source>
        <dbReference type="Pfam" id="PF22893"/>
    </source>
</evidence>
<feature type="region of interest" description="Disordered" evidence="4">
    <location>
        <begin position="695"/>
        <end position="746"/>
    </location>
</feature>
<dbReference type="Gene3D" id="1.25.40.10">
    <property type="entry name" value="Tetratricopeptide repeat domain"/>
    <property type="match status" value="1"/>
</dbReference>
<dbReference type="GO" id="GO:0005634">
    <property type="term" value="C:nucleus"/>
    <property type="evidence" value="ECO:0007669"/>
    <property type="project" value="UniProtKB-SubCell"/>
</dbReference>
<keyword evidence="7" id="KW-1185">Reference proteome</keyword>
<dbReference type="InterPro" id="IPR019734">
    <property type="entry name" value="TPR_rpt"/>
</dbReference>
<dbReference type="Pfam" id="PF22893">
    <property type="entry name" value="ULD_2"/>
    <property type="match status" value="1"/>
</dbReference>
<dbReference type="EMBL" id="NKUJ01000017">
    <property type="protein sequence ID" value="RMJ18591.1"/>
    <property type="molecule type" value="Genomic_DNA"/>
</dbReference>
<proteinExistence type="predicted"/>
<dbReference type="OrthoDB" id="3045089at2759"/>
<feature type="repeat" description="TPR" evidence="3">
    <location>
        <begin position="605"/>
        <end position="638"/>
    </location>
</feature>
<sequence length="746" mass="84760">MSFGYAIGDVIAVLGLIERVAIELRNYKDAPSHFQQLRVELDLVHSTLKHVLRLEPESDEERQTLDQVRAIVCHCSQPLQAMADKMRSKEGSLGHFRTTRTLSSIGTRLHWSMVAQSDVDEFRKTIMSEMAAINILLSVQQLTRVKQLASQSRSIGTSQALAVERHASAIADHATSILSIASRTQSTIEVLAANTAVQVETSSRQAKALDRNLRGMKTNIDSLSQKTGKISATIHRHAKRLFRLMQDIKEMCILFATCSKEMLEAIGRNTRMLLYITGQLKRIMRAIEAIPLHLTLDIVRLDDAHGESWALPMQACQTYFSFWEMLRLVVYANRRPGADLIARNRFSIMMAQTGMELDNRAWERFIKPGLHIEQAMVVSRASSLEANCVDPRCGGKVVQQATQLDQHRKQCTSCGRWTTTRTTTASLLELYVSEAQDPITSQTRATRRSHIGPQLPPMQFEEQPEAFRRVKFYQASQPIEDFDDVLYRLDNDAGDPAANAFLGFICLKDGDKRGDADMIRRSKQHLEITVTSDPLNFENWYLLGRACILLRDFKEAYDALLHAVFHEGLCAPVWNTIGVLYFQLHQYSDSLDSFERVIRLSPRLYEPWYNLGVLYDHCNQPEDAIDVFQRCIELNPELPKVHARLRVLRSQISASNSQRSYDDSIQEMCESELRMRYNGISETEGDNIVINPIRETGILEEDDYSDDDDTEYEEDGYEDIDYENSGGEGDDSRTWLVGPSISESMA</sequence>
<dbReference type="InterPro" id="IPR051630">
    <property type="entry name" value="Corepressor-Demethylase"/>
</dbReference>
<evidence type="ECO:0000313" key="7">
    <source>
        <dbReference type="Proteomes" id="UP000277212"/>
    </source>
</evidence>
<evidence type="ECO:0000256" key="3">
    <source>
        <dbReference type="PROSITE-ProRule" id="PRU00339"/>
    </source>
</evidence>
<comment type="caution">
    <text evidence="6">The sequence shown here is derived from an EMBL/GenBank/DDBJ whole genome shotgun (WGS) entry which is preliminary data.</text>
</comment>
<dbReference type="Pfam" id="PF00515">
    <property type="entry name" value="TPR_1"/>
    <property type="match status" value="1"/>
</dbReference>
<comment type="subcellular location">
    <subcellularLocation>
        <location evidence="1">Nucleus</location>
    </subcellularLocation>
</comment>
<keyword evidence="2" id="KW-0539">Nucleus</keyword>
<evidence type="ECO:0000313" key="6">
    <source>
        <dbReference type="EMBL" id="RMJ18591.1"/>
    </source>
</evidence>
<dbReference type="STRING" id="2010991.A0A3M2SLZ7"/>
<feature type="compositionally biased region" description="Acidic residues" evidence="4">
    <location>
        <begin position="698"/>
        <end position="722"/>
    </location>
</feature>